<dbReference type="OrthoDB" id="7552270at2759"/>
<accession>F4X7N3</accession>
<dbReference type="InParanoid" id="F4X7N3"/>
<dbReference type="Proteomes" id="UP000007755">
    <property type="component" value="Unassembled WGS sequence"/>
</dbReference>
<protein>
    <submittedName>
        <fullName evidence="1">Uncharacterized protein</fullName>
    </submittedName>
</protein>
<reference evidence="1" key="1">
    <citation type="submission" date="2011-02" db="EMBL/GenBank/DDBJ databases">
        <title>The genome of the leaf-cutting ant Acromyrmex echinatior suggests key adaptations to social evolution and fungus farming.</title>
        <authorList>
            <person name="Nygaard S."/>
            <person name="Zhang G."/>
        </authorList>
    </citation>
    <scope>NUCLEOTIDE SEQUENCE</scope>
</reference>
<evidence type="ECO:0000313" key="1">
    <source>
        <dbReference type="EMBL" id="EGI57562.1"/>
    </source>
</evidence>
<organism evidence="2">
    <name type="scientific">Acromyrmex echinatior</name>
    <name type="common">Panamanian leafcutter ant</name>
    <name type="synonym">Acromyrmex octospinosus echinatior</name>
    <dbReference type="NCBI Taxonomy" id="103372"/>
    <lineage>
        <taxon>Eukaryota</taxon>
        <taxon>Metazoa</taxon>
        <taxon>Ecdysozoa</taxon>
        <taxon>Arthropoda</taxon>
        <taxon>Hexapoda</taxon>
        <taxon>Insecta</taxon>
        <taxon>Pterygota</taxon>
        <taxon>Neoptera</taxon>
        <taxon>Endopterygota</taxon>
        <taxon>Hymenoptera</taxon>
        <taxon>Apocrita</taxon>
        <taxon>Aculeata</taxon>
        <taxon>Formicoidea</taxon>
        <taxon>Formicidae</taxon>
        <taxon>Myrmicinae</taxon>
        <taxon>Acromyrmex</taxon>
    </lineage>
</organism>
<name>F4X7N3_ACREC</name>
<evidence type="ECO:0000313" key="2">
    <source>
        <dbReference type="Proteomes" id="UP000007755"/>
    </source>
</evidence>
<proteinExistence type="predicted"/>
<dbReference type="AlphaFoldDB" id="F4X7N3"/>
<keyword evidence="2" id="KW-1185">Reference proteome</keyword>
<gene>
    <name evidence="1" type="ORF">G5I_14417</name>
</gene>
<sequence>MKIKGTTSKGLHFDKCCQRHDSIQHLEDYDHHLGVIILDNTNARESVSCDSDYSCLASGKPPQMRVTLRETALTSQRTFFNVERNRNALQSIKDTEVVAHEDNNNESTSESEYEQQKTIKVPQKRIISMCQDTSRDMENLEQLPVTRKCRSLPLISHHTTAWACLENLTHRVTYSHISDPDVMERKKRLNGNRSFEQHRNELVSNRAAVHIADVVADKEAHCRQVGPPPTS</sequence>
<dbReference type="EMBL" id="GL888862">
    <property type="protein sequence ID" value="EGI57562.1"/>
    <property type="molecule type" value="Genomic_DNA"/>
</dbReference>